<proteinExistence type="predicted"/>
<feature type="non-terminal residue" evidence="9">
    <location>
        <position position="1"/>
    </location>
</feature>
<feature type="compositionally biased region" description="Pro residues" evidence="7">
    <location>
        <begin position="70"/>
        <end position="81"/>
    </location>
</feature>
<reference evidence="9" key="1">
    <citation type="journal article" date="2020" name="Stud. Mycol.">
        <title>101 Dothideomycetes genomes: a test case for predicting lifestyles and emergence of pathogens.</title>
        <authorList>
            <person name="Haridas S."/>
            <person name="Albert R."/>
            <person name="Binder M."/>
            <person name="Bloem J."/>
            <person name="Labutti K."/>
            <person name="Salamov A."/>
            <person name="Andreopoulos B."/>
            <person name="Baker S."/>
            <person name="Barry K."/>
            <person name="Bills G."/>
            <person name="Bluhm B."/>
            <person name="Cannon C."/>
            <person name="Castanera R."/>
            <person name="Culley D."/>
            <person name="Daum C."/>
            <person name="Ezra D."/>
            <person name="Gonzalez J."/>
            <person name="Henrissat B."/>
            <person name="Kuo A."/>
            <person name="Liang C."/>
            <person name="Lipzen A."/>
            <person name="Lutzoni F."/>
            <person name="Magnuson J."/>
            <person name="Mondo S."/>
            <person name="Nolan M."/>
            <person name="Ohm R."/>
            <person name="Pangilinan J."/>
            <person name="Park H.-J."/>
            <person name="Ramirez L."/>
            <person name="Alfaro M."/>
            <person name="Sun H."/>
            <person name="Tritt A."/>
            <person name="Yoshinaga Y."/>
            <person name="Zwiers L.-H."/>
            <person name="Turgeon B."/>
            <person name="Goodwin S."/>
            <person name="Spatafora J."/>
            <person name="Crous P."/>
            <person name="Grigoriev I."/>
        </authorList>
    </citation>
    <scope>NUCLEOTIDE SEQUENCE</scope>
    <source>
        <strain evidence="9">CBS 116435</strain>
    </source>
</reference>
<evidence type="ECO:0000256" key="1">
    <source>
        <dbReference type="ARBA" id="ARBA00022723"/>
    </source>
</evidence>
<sequence>KLTACQIRCDGALQNGPWPCGACLRLKLKCVPPTLDPDDEHQQSHDSTTGQGQFSFQQPTTVAQPSLVANPPPPPPPPPPSQEWSTSYASTLPSSAAQSNSAVVYDPHVFAQVLAPPRLDHTFTHPTQEHYATAGGGAAALPSHKDAQDPGLYRSTTNVSEGSGGDPAEIDAALVELSGAMGDLKIDITSAAAYMSNEKRILADAPAVEEVDIVLPPSVSADSTVRIPPEMMPSDERAMEYFGYFFDYIHPYVPVLNKRNFYHQWRHARHSISPLLLEGLFACVARYLEEPIEIRRWLALASRHEESFKDVPRLSTIQAMILLMKAREFVPKRGYYYRSWMMCKYMTTMAFDLGLPEHLESHRSGNRCLLGREDCIVRTRIWQCLFGLEILVGASQGRTDFAVEMATVDQEVPAYTADVDPFEQHTSRRWTYLVQSLANIKQSNELWQATRRFKKDWALEDPFVKHNEDLVVWMNNLPQDLQLHFAEDGSPPWLGGDHFRAYLHIYHHLVIVMHHRPQLQAMLEKRDPNFRLHLDVLCHSAAQMCRVQEALYRDFGMHGLSFMNRGTNFTIYCVLTCTMMHLAAITSPDPIMNSSARSYFTRHMRILEYCLPQASAEMQDQINALREAFSKDPTKQFELKPTLGLRSPPLENRSPPVPSTGLTSATTVPSNTGSSWYGRHDSQGHSSTASPTSDNSQSYDYLTTHENMTYPSSNYDPAASSTFAPQNINAVPQQSFAIHASSPHEQPAAPPPVWDPSGIFNQWHAAFGGSAPPQPGQHAQQPASVVSQQLPTPTSAGSHPSPTEQDLYSSSLQTNARQALPEQMVHVNPMPMVTPVMWQDAFTNAYVSGHGKRYRDDAGDNGSFVPYSVKRRG</sequence>
<dbReference type="CDD" id="cd12148">
    <property type="entry name" value="fungal_TF_MHR"/>
    <property type="match status" value="1"/>
</dbReference>
<feature type="region of interest" description="Disordered" evidence="7">
    <location>
        <begin position="133"/>
        <end position="167"/>
    </location>
</feature>
<dbReference type="Proteomes" id="UP000799441">
    <property type="component" value="Unassembled WGS sequence"/>
</dbReference>
<keyword evidence="10" id="KW-1185">Reference proteome</keyword>
<dbReference type="GO" id="GO:0006351">
    <property type="term" value="P:DNA-templated transcription"/>
    <property type="evidence" value="ECO:0007669"/>
    <property type="project" value="InterPro"/>
</dbReference>
<dbReference type="PANTHER" id="PTHR31313:SF79">
    <property type="entry name" value="C6 FINGER DOMAIN-CONTAINING PROTEIN"/>
    <property type="match status" value="1"/>
</dbReference>
<comment type="caution">
    <text evidence="9">The sequence shown here is derived from an EMBL/GenBank/DDBJ whole genome shotgun (WGS) entry which is preliminary data.</text>
</comment>
<feature type="region of interest" description="Disordered" evidence="7">
    <location>
        <begin position="64"/>
        <end position="92"/>
    </location>
</feature>
<dbReference type="AlphaFoldDB" id="A0A9P4Q7W0"/>
<evidence type="ECO:0000256" key="7">
    <source>
        <dbReference type="SAM" id="MobiDB-lite"/>
    </source>
</evidence>
<evidence type="ECO:0000256" key="6">
    <source>
        <dbReference type="ARBA" id="ARBA00023242"/>
    </source>
</evidence>
<dbReference type="InterPro" id="IPR007219">
    <property type="entry name" value="XnlR_reg_dom"/>
</dbReference>
<keyword evidence="2" id="KW-0862">Zinc</keyword>
<feature type="compositionally biased region" description="Polar residues" evidence="7">
    <location>
        <begin position="684"/>
        <end position="699"/>
    </location>
</feature>
<keyword evidence="1" id="KW-0479">Metal-binding</keyword>
<evidence type="ECO:0000256" key="3">
    <source>
        <dbReference type="ARBA" id="ARBA00023015"/>
    </source>
</evidence>
<feature type="region of interest" description="Disordered" evidence="7">
    <location>
        <begin position="639"/>
        <end position="699"/>
    </location>
</feature>
<keyword evidence="4" id="KW-0238">DNA-binding</keyword>
<dbReference type="EMBL" id="MU003805">
    <property type="protein sequence ID" value="KAF2719981.1"/>
    <property type="molecule type" value="Genomic_DNA"/>
</dbReference>
<dbReference type="InterPro" id="IPR051615">
    <property type="entry name" value="Transcr_Regulatory_Elem"/>
</dbReference>
<dbReference type="GO" id="GO:0000981">
    <property type="term" value="F:DNA-binding transcription factor activity, RNA polymerase II-specific"/>
    <property type="evidence" value="ECO:0007669"/>
    <property type="project" value="InterPro"/>
</dbReference>
<dbReference type="PANTHER" id="PTHR31313">
    <property type="entry name" value="TY1 ENHANCER ACTIVATOR"/>
    <property type="match status" value="1"/>
</dbReference>
<dbReference type="OrthoDB" id="2283631at2759"/>
<protein>
    <recommendedName>
        <fullName evidence="8">Xylanolytic transcriptional activator regulatory domain-containing protein</fullName>
    </recommendedName>
</protein>
<keyword evidence="3" id="KW-0805">Transcription regulation</keyword>
<keyword evidence="5" id="KW-0804">Transcription</keyword>
<feature type="domain" description="Xylanolytic transcriptional activator regulatory" evidence="8">
    <location>
        <begin position="339"/>
        <end position="419"/>
    </location>
</feature>
<feature type="compositionally biased region" description="Polar residues" evidence="7">
    <location>
        <begin position="660"/>
        <end position="675"/>
    </location>
</feature>
<organism evidence="9 10">
    <name type="scientific">Polychaeton citri CBS 116435</name>
    <dbReference type="NCBI Taxonomy" id="1314669"/>
    <lineage>
        <taxon>Eukaryota</taxon>
        <taxon>Fungi</taxon>
        <taxon>Dikarya</taxon>
        <taxon>Ascomycota</taxon>
        <taxon>Pezizomycotina</taxon>
        <taxon>Dothideomycetes</taxon>
        <taxon>Dothideomycetidae</taxon>
        <taxon>Capnodiales</taxon>
        <taxon>Capnodiaceae</taxon>
        <taxon>Polychaeton</taxon>
    </lineage>
</organism>
<name>A0A9P4Q7W0_9PEZI</name>
<dbReference type="CDD" id="cd00067">
    <property type="entry name" value="GAL4"/>
    <property type="match status" value="1"/>
</dbReference>
<feature type="compositionally biased region" description="Polar residues" evidence="7">
    <location>
        <begin position="82"/>
        <end position="92"/>
    </location>
</feature>
<feature type="compositionally biased region" description="Low complexity" evidence="7">
    <location>
        <begin position="768"/>
        <end position="784"/>
    </location>
</feature>
<evidence type="ECO:0000259" key="8">
    <source>
        <dbReference type="SMART" id="SM00906"/>
    </source>
</evidence>
<dbReference type="GO" id="GO:0003677">
    <property type="term" value="F:DNA binding"/>
    <property type="evidence" value="ECO:0007669"/>
    <property type="project" value="UniProtKB-KW"/>
</dbReference>
<evidence type="ECO:0000313" key="9">
    <source>
        <dbReference type="EMBL" id="KAF2719981.1"/>
    </source>
</evidence>
<evidence type="ECO:0000313" key="10">
    <source>
        <dbReference type="Proteomes" id="UP000799441"/>
    </source>
</evidence>
<dbReference type="SMART" id="SM00906">
    <property type="entry name" value="Fungal_trans"/>
    <property type="match status" value="1"/>
</dbReference>
<dbReference type="InterPro" id="IPR001138">
    <property type="entry name" value="Zn2Cys6_DnaBD"/>
</dbReference>
<evidence type="ECO:0000256" key="2">
    <source>
        <dbReference type="ARBA" id="ARBA00022833"/>
    </source>
</evidence>
<feature type="region of interest" description="Disordered" evidence="7">
    <location>
        <begin position="741"/>
        <end position="810"/>
    </location>
</feature>
<feature type="compositionally biased region" description="Polar residues" evidence="7">
    <location>
        <begin position="785"/>
        <end position="810"/>
    </location>
</feature>
<accession>A0A9P4Q7W0</accession>
<gene>
    <name evidence="9" type="ORF">K431DRAFT_304790</name>
</gene>
<dbReference type="GO" id="GO:0008270">
    <property type="term" value="F:zinc ion binding"/>
    <property type="evidence" value="ECO:0007669"/>
    <property type="project" value="InterPro"/>
</dbReference>
<evidence type="ECO:0000256" key="5">
    <source>
        <dbReference type="ARBA" id="ARBA00023163"/>
    </source>
</evidence>
<dbReference type="Pfam" id="PF04082">
    <property type="entry name" value="Fungal_trans"/>
    <property type="match status" value="1"/>
</dbReference>
<keyword evidence="6" id="KW-0539">Nucleus</keyword>
<evidence type="ECO:0000256" key="4">
    <source>
        <dbReference type="ARBA" id="ARBA00023125"/>
    </source>
</evidence>